<keyword evidence="2" id="KW-1185">Reference proteome</keyword>
<dbReference type="GO" id="GO:0005085">
    <property type="term" value="F:guanyl-nucleotide exchange factor activity"/>
    <property type="evidence" value="ECO:0007669"/>
    <property type="project" value="InterPro"/>
</dbReference>
<evidence type="ECO:0008006" key="3">
    <source>
        <dbReference type="Google" id="ProtNLM"/>
    </source>
</evidence>
<dbReference type="SUPFAM" id="SSF48366">
    <property type="entry name" value="Ras GEF"/>
    <property type="match status" value="1"/>
</dbReference>
<dbReference type="AlphaFoldDB" id="A0A1E3BQC7"/>
<dbReference type="OrthoDB" id="4312812at2759"/>
<proteinExistence type="predicted"/>
<name>A0A1E3BQC7_ASPCR</name>
<dbReference type="EMBL" id="JXNT01000001">
    <property type="protein sequence ID" value="ODM22586.1"/>
    <property type="molecule type" value="Genomic_DNA"/>
</dbReference>
<evidence type="ECO:0000313" key="1">
    <source>
        <dbReference type="EMBL" id="ODM22586.1"/>
    </source>
</evidence>
<dbReference type="VEuPathDB" id="FungiDB:SI65_00175"/>
<dbReference type="Proteomes" id="UP000094569">
    <property type="component" value="Unassembled WGS sequence"/>
</dbReference>
<comment type="caution">
    <text evidence="1">The sequence shown here is derived from an EMBL/GenBank/DDBJ whole genome shotgun (WGS) entry which is preliminary data.</text>
</comment>
<organism evidence="1 2">
    <name type="scientific">Aspergillus cristatus</name>
    <name type="common">Chinese Fuzhuan brick tea-fermentation fungus</name>
    <name type="synonym">Eurotium cristatum</name>
    <dbReference type="NCBI Taxonomy" id="573508"/>
    <lineage>
        <taxon>Eukaryota</taxon>
        <taxon>Fungi</taxon>
        <taxon>Dikarya</taxon>
        <taxon>Ascomycota</taxon>
        <taxon>Pezizomycotina</taxon>
        <taxon>Eurotiomycetes</taxon>
        <taxon>Eurotiomycetidae</taxon>
        <taxon>Eurotiales</taxon>
        <taxon>Aspergillaceae</taxon>
        <taxon>Aspergillus</taxon>
        <taxon>Aspergillus subgen. Aspergillus</taxon>
    </lineage>
</organism>
<dbReference type="STRING" id="573508.A0A1E3BQC7"/>
<evidence type="ECO:0000313" key="2">
    <source>
        <dbReference type="Proteomes" id="UP000094569"/>
    </source>
</evidence>
<reference evidence="1 2" key="1">
    <citation type="journal article" date="2016" name="BMC Genomics">
        <title>Comparative genomic and transcriptomic analyses of the Fuzhuan brick tea-fermentation fungus Aspergillus cristatus.</title>
        <authorList>
            <person name="Ge Y."/>
            <person name="Wang Y."/>
            <person name="Liu Y."/>
            <person name="Tan Y."/>
            <person name="Ren X."/>
            <person name="Zhang X."/>
            <person name="Hyde K.D."/>
            <person name="Liu Y."/>
            <person name="Liu Z."/>
        </authorList>
    </citation>
    <scope>NUCLEOTIDE SEQUENCE [LARGE SCALE GENOMIC DNA]</scope>
    <source>
        <strain evidence="1 2">GZAAS20.1005</strain>
    </source>
</reference>
<dbReference type="Gene3D" id="1.10.840.10">
    <property type="entry name" value="Ras guanine-nucleotide exchange factors catalytic domain"/>
    <property type="match status" value="1"/>
</dbReference>
<gene>
    <name evidence="1" type="ORF">SI65_00175</name>
</gene>
<dbReference type="InterPro" id="IPR023578">
    <property type="entry name" value="Ras_GEF_dom_sf"/>
</dbReference>
<protein>
    <recommendedName>
        <fullName evidence="3">Ras-GEF domain-containing protein</fullName>
    </recommendedName>
</protein>
<dbReference type="InterPro" id="IPR036964">
    <property type="entry name" value="RASGEF_cat_dom_sf"/>
</dbReference>
<sequence length="440" mass="49847">MSQDLRSRVVQSESTQSYQSLFWSSAEFPHFAVSYRWWEDEATTVFWAFNIPDISREIRYGLFRDASFPRNSLLSRNADAIDAFLKARSEPREQQLLGSLSHVQKVEEILQRSSIPDLEPWSWFPVPPGHPLDACAIASAIESESHFQFSRIAFEEIVRASLGYTAHSVEWFLLQHTALYVHLLDCLQTYPEEIPLYIEVETHLRTRIPFARRALVQCLTALQLGAVPDLKQTSAPGFEFVVGPIQRLSRDQPPSLSTILKIFEYCLSSTLLEDLAHTLISTDEVDFAGLSRQNIVANDAVAKGLLASWHTLSISMWECCSVLPDITPSLRECAQVLFSRRDYHSLTAVLDGLQKYAISTARSRGLNSAIGGMVVLDPILPPETALLANPAQNYSSYRQHYAEYPGIPFLLPHLRDYHMYGESTLEPLFHYLQSSLPVKR</sequence>
<dbReference type="GO" id="GO:0007264">
    <property type="term" value="P:small GTPase-mediated signal transduction"/>
    <property type="evidence" value="ECO:0007669"/>
    <property type="project" value="InterPro"/>
</dbReference>
<accession>A0A1E3BQC7</accession>